<dbReference type="SUPFAM" id="SSF81383">
    <property type="entry name" value="F-box domain"/>
    <property type="match status" value="1"/>
</dbReference>
<gene>
    <name evidence="2" type="ORF">BDK51DRAFT_41591</name>
</gene>
<accession>A0A4P9WA79</accession>
<evidence type="ECO:0000313" key="2">
    <source>
        <dbReference type="EMBL" id="RKO87750.1"/>
    </source>
</evidence>
<reference evidence="3" key="1">
    <citation type="journal article" date="2018" name="Nat. Microbiol.">
        <title>Leveraging single-cell genomics to expand the fungal tree of life.</title>
        <authorList>
            <person name="Ahrendt S.R."/>
            <person name="Quandt C.A."/>
            <person name="Ciobanu D."/>
            <person name="Clum A."/>
            <person name="Salamov A."/>
            <person name="Andreopoulos B."/>
            <person name="Cheng J.F."/>
            <person name="Woyke T."/>
            <person name="Pelin A."/>
            <person name="Henrissat B."/>
            <person name="Reynolds N.K."/>
            <person name="Benny G.L."/>
            <person name="Smith M.E."/>
            <person name="James T.Y."/>
            <person name="Grigoriev I.V."/>
        </authorList>
    </citation>
    <scope>NUCLEOTIDE SEQUENCE [LARGE SCALE GENOMIC DNA]</scope>
</reference>
<evidence type="ECO:0000256" key="1">
    <source>
        <dbReference type="SAM" id="MobiDB-lite"/>
    </source>
</evidence>
<dbReference type="Proteomes" id="UP000269721">
    <property type="component" value="Unassembled WGS sequence"/>
</dbReference>
<organism evidence="2 3">
    <name type="scientific">Blyttiomyces helicus</name>
    <dbReference type="NCBI Taxonomy" id="388810"/>
    <lineage>
        <taxon>Eukaryota</taxon>
        <taxon>Fungi</taxon>
        <taxon>Fungi incertae sedis</taxon>
        <taxon>Chytridiomycota</taxon>
        <taxon>Chytridiomycota incertae sedis</taxon>
        <taxon>Chytridiomycetes</taxon>
        <taxon>Chytridiomycetes incertae sedis</taxon>
        <taxon>Blyttiomyces</taxon>
    </lineage>
</organism>
<name>A0A4P9WA79_9FUNG</name>
<evidence type="ECO:0008006" key="4">
    <source>
        <dbReference type="Google" id="ProtNLM"/>
    </source>
</evidence>
<dbReference type="InterPro" id="IPR036047">
    <property type="entry name" value="F-box-like_dom_sf"/>
</dbReference>
<dbReference type="EMBL" id="KZ997180">
    <property type="protein sequence ID" value="RKO87750.1"/>
    <property type="molecule type" value="Genomic_DNA"/>
</dbReference>
<sequence>MPPPPPPPRPYPHLPTELWITILSHAPYPTLLLISPTSRQIHHATLKTLDSPHHDLPHLIHRLLLSLPTTPPAQTSTQLARLLRAAPISVVPEMLDVVRELAVMGAPMGRYMRMVAVFCPGWWKLRKGDDEGGKGEAERAFWEPVRAVELARQRLAFSALDQLRVWISGEEDEVGTLDCGHRRQRVVALVVEMHRSGWVPARVVHEFIKELLVRGVRDDRFLMCACEMLALCGREFDRVDARLHTPYYRRLEKIVDAGRCGEAAVERVKSGRFVLTFVRVPGPPPIEEEQVAGHRLAASASSFVYIPAGLLPAEPAFLLHHMSSLSQGKPDCPVAIRSAAYRLRGSCFEKSERWTCVCSAPRRSTPFPTPQQPRSRLHNLHLL</sequence>
<proteinExistence type="predicted"/>
<feature type="region of interest" description="Disordered" evidence="1">
    <location>
        <begin position="362"/>
        <end position="383"/>
    </location>
</feature>
<keyword evidence="3" id="KW-1185">Reference proteome</keyword>
<dbReference type="AlphaFoldDB" id="A0A4P9WA79"/>
<dbReference type="Gene3D" id="1.25.40.180">
    <property type="match status" value="1"/>
</dbReference>
<evidence type="ECO:0000313" key="3">
    <source>
        <dbReference type="Proteomes" id="UP000269721"/>
    </source>
</evidence>
<protein>
    <recommendedName>
        <fullName evidence="4">F-box domain-containing protein</fullName>
    </recommendedName>
</protein>